<gene>
    <name evidence="2" type="ORF">XA68_14817</name>
</gene>
<accession>A0A2A9PLA6</accession>
<evidence type="ECO:0000256" key="1">
    <source>
        <dbReference type="SAM" id="MobiDB-lite"/>
    </source>
</evidence>
<dbReference type="EMBL" id="LAZP02000039">
    <property type="protein sequence ID" value="PFH62148.1"/>
    <property type="molecule type" value="Genomic_DNA"/>
</dbReference>
<feature type="compositionally biased region" description="Basic and acidic residues" evidence="1">
    <location>
        <begin position="39"/>
        <end position="59"/>
    </location>
</feature>
<reference evidence="2 3" key="2">
    <citation type="journal article" date="2017" name="Sci. Rep.">
        <title>Ant-infecting Ophiocordyceps genomes reveal a high diversity of potential behavioral manipulation genes and a possible major role for enterotoxins.</title>
        <authorList>
            <person name="de Bekker C."/>
            <person name="Ohm R.A."/>
            <person name="Evans H.C."/>
            <person name="Brachmann A."/>
            <person name="Hughes D.P."/>
        </authorList>
    </citation>
    <scope>NUCLEOTIDE SEQUENCE [LARGE SCALE GENOMIC DNA]</scope>
    <source>
        <strain evidence="2 3">SC16a</strain>
    </source>
</reference>
<protein>
    <submittedName>
        <fullName evidence="2">Uncharacterized protein</fullName>
    </submittedName>
</protein>
<evidence type="ECO:0000313" key="2">
    <source>
        <dbReference type="EMBL" id="PFH62148.1"/>
    </source>
</evidence>
<dbReference type="Proteomes" id="UP000037136">
    <property type="component" value="Unassembled WGS sequence"/>
</dbReference>
<feature type="region of interest" description="Disordered" evidence="1">
    <location>
        <begin position="132"/>
        <end position="151"/>
    </location>
</feature>
<feature type="compositionally biased region" description="Polar residues" evidence="1">
    <location>
        <begin position="26"/>
        <end position="36"/>
    </location>
</feature>
<sequence>MGALISSPYDERREASRHGKKLVSRLSDTQRLSSTDLGDLIRDSERSESVSETKSSSERRRWTLRTMAFRFICYRGTAALDALGGRLIANESPASPLFLSALPTSSRQQPASFVQPHPSDRCNAPFSRYSPTAATPHTHPPKNISAATPCMRQSNPSPCRCRRGGIVHHVPRPS</sequence>
<keyword evidence="3" id="KW-1185">Reference proteome</keyword>
<feature type="region of interest" description="Disordered" evidence="1">
    <location>
        <begin position="1"/>
        <end position="59"/>
    </location>
</feature>
<dbReference type="AlphaFoldDB" id="A0A2A9PLA6"/>
<evidence type="ECO:0000313" key="3">
    <source>
        <dbReference type="Proteomes" id="UP000037136"/>
    </source>
</evidence>
<name>A0A2A9PLA6_OPHUN</name>
<comment type="caution">
    <text evidence="2">The sequence shown here is derived from an EMBL/GenBank/DDBJ whole genome shotgun (WGS) entry which is preliminary data.</text>
</comment>
<reference evidence="2 3" key="1">
    <citation type="journal article" date="2015" name="BMC Genomics">
        <title>Gene expression during zombie ant biting behavior reflects the complexity underlying fungal parasitic behavioral manipulation.</title>
        <authorList>
            <person name="de Bekker C."/>
            <person name="Ohm R.A."/>
            <person name="Loreto R.G."/>
            <person name="Sebastian A."/>
            <person name="Albert I."/>
            <person name="Merrow M."/>
            <person name="Brachmann A."/>
            <person name="Hughes D.P."/>
        </authorList>
    </citation>
    <scope>NUCLEOTIDE SEQUENCE [LARGE SCALE GENOMIC DNA]</scope>
    <source>
        <strain evidence="2 3">SC16a</strain>
    </source>
</reference>
<proteinExistence type="predicted"/>
<organism evidence="2 3">
    <name type="scientific">Ophiocordyceps unilateralis</name>
    <name type="common">Zombie-ant fungus</name>
    <name type="synonym">Torrubia unilateralis</name>
    <dbReference type="NCBI Taxonomy" id="268505"/>
    <lineage>
        <taxon>Eukaryota</taxon>
        <taxon>Fungi</taxon>
        <taxon>Dikarya</taxon>
        <taxon>Ascomycota</taxon>
        <taxon>Pezizomycotina</taxon>
        <taxon>Sordariomycetes</taxon>
        <taxon>Hypocreomycetidae</taxon>
        <taxon>Hypocreales</taxon>
        <taxon>Ophiocordycipitaceae</taxon>
        <taxon>Ophiocordyceps</taxon>
    </lineage>
</organism>